<dbReference type="Proteomes" id="UP000315700">
    <property type="component" value="Chromosome"/>
</dbReference>
<dbReference type="RefSeq" id="WP_145029911.1">
    <property type="nucleotide sequence ID" value="NZ_CP036271.1"/>
</dbReference>
<feature type="region of interest" description="Disordered" evidence="1">
    <location>
        <begin position="204"/>
        <end position="229"/>
    </location>
</feature>
<reference evidence="3 4" key="1">
    <citation type="submission" date="2019-02" db="EMBL/GenBank/DDBJ databases">
        <title>Deep-cultivation of Planctomycetes and their phenomic and genomic characterization uncovers novel biology.</title>
        <authorList>
            <person name="Wiegand S."/>
            <person name="Jogler M."/>
            <person name="Boedeker C."/>
            <person name="Pinto D."/>
            <person name="Vollmers J."/>
            <person name="Rivas-Marin E."/>
            <person name="Kohn T."/>
            <person name="Peeters S.H."/>
            <person name="Heuer A."/>
            <person name="Rast P."/>
            <person name="Oberbeckmann S."/>
            <person name="Bunk B."/>
            <person name="Jeske O."/>
            <person name="Meyerdierks A."/>
            <person name="Storesund J.E."/>
            <person name="Kallscheuer N."/>
            <person name="Luecker S."/>
            <person name="Lage O.M."/>
            <person name="Pohl T."/>
            <person name="Merkel B.J."/>
            <person name="Hornburger P."/>
            <person name="Mueller R.-W."/>
            <person name="Bruemmer F."/>
            <person name="Labrenz M."/>
            <person name="Spormann A.M."/>
            <person name="Op den Camp H."/>
            <person name="Overmann J."/>
            <person name="Amann R."/>
            <person name="Jetten M.S.M."/>
            <person name="Mascher T."/>
            <person name="Medema M.H."/>
            <person name="Devos D.P."/>
            <person name="Kaster A.-K."/>
            <person name="Ovreas L."/>
            <person name="Rohde M."/>
            <person name="Galperin M.Y."/>
            <person name="Jogler C."/>
        </authorList>
    </citation>
    <scope>NUCLEOTIDE SEQUENCE [LARGE SCALE GENOMIC DNA]</scope>
    <source>
        <strain evidence="3 4">Pan44</strain>
    </source>
</reference>
<evidence type="ECO:0000256" key="1">
    <source>
        <dbReference type="SAM" id="MobiDB-lite"/>
    </source>
</evidence>
<sequence length="511" mass="53789" precursor="true">MLRSLALACVVVSVSSSLRASEMQFPYEAMVAGDDVVVRSGPGKNYYATSKLERNLQVIVHRHDPGGWYMISPPPGSISWIEATLVERQGDRGIVNVPADEQGRPGQAVVRIGSTLSDDHGYTGRRLASGDEVEIIGEQTLAMPQGPVRMLQIVPPLREYRWVKGDFIVPADAALRQHADSDPYAIPSHHRGTKAAVAIANTELPPLPSPARKAETKTAAAEEAAPSPAVLASHPHRMQLLEIDNRYADMMALDISQWQPGELRAAYESLKAQVEPMLAAKIDVRLSALAEREKLYENYARFAQVTAATERRDAELLGMVAPAMAQAPSAGMNIAVQGPPAGFMPAAPAAAMSMAMQPPAVQLGAPTNVPPTTAAQTMLSAAPAFAPQQGVMQAGGVNAAGGVMPAGGAASPMARGGVVQASGVQTPAPNNSPFAGAGIVQATNLRGAGLPQFMITAADGRFLAFIESNQVDLRGYVGQSMGLVGPRGHRPQLRADLIQVQSLSPVQLAGR</sequence>
<gene>
    <name evidence="3" type="ORF">Pan44_21540</name>
</gene>
<evidence type="ECO:0000256" key="2">
    <source>
        <dbReference type="SAM" id="SignalP"/>
    </source>
</evidence>
<proteinExistence type="predicted"/>
<keyword evidence="2" id="KW-0732">Signal</keyword>
<dbReference type="KEGG" id="ccos:Pan44_21540"/>
<dbReference type="EMBL" id="CP036271">
    <property type="protein sequence ID" value="QDT54127.1"/>
    <property type="molecule type" value="Genomic_DNA"/>
</dbReference>
<protein>
    <recommendedName>
        <fullName evidence="5">Bacterial SH3 domain protein</fullName>
    </recommendedName>
</protein>
<evidence type="ECO:0000313" key="3">
    <source>
        <dbReference type="EMBL" id="QDT54127.1"/>
    </source>
</evidence>
<feature type="signal peptide" evidence="2">
    <location>
        <begin position="1"/>
        <end position="20"/>
    </location>
</feature>
<dbReference type="InParanoid" id="A0A517SDD8"/>
<evidence type="ECO:0008006" key="5">
    <source>
        <dbReference type="Google" id="ProtNLM"/>
    </source>
</evidence>
<name>A0A517SDD8_9PLAN</name>
<accession>A0A517SDD8</accession>
<organism evidence="3 4">
    <name type="scientific">Caulifigura coniformis</name>
    <dbReference type="NCBI Taxonomy" id="2527983"/>
    <lineage>
        <taxon>Bacteria</taxon>
        <taxon>Pseudomonadati</taxon>
        <taxon>Planctomycetota</taxon>
        <taxon>Planctomycetia</taxon>
        <taxon>Planctomycetales</taxon>
        <taxon>Planctomycetaceae</taxon>
        <taxon>Caulifigura</taxon>
    </lineage>
</organism>
<dbReference type="AlphaFoldDB" id="A0A517SDD8"/>
<dbReference type="OrthoDB" id="288013at2"/>
<keyword evidence="4" id="KW-1185">Reference proteome</keyword>
<feature type="compositionally biased region" description="Low complexity" evidence="1">
    <location>
        <begin position="217"/>
        <end position="229"/>
    </location>
</feature>
<feature type="chain" id="PRO_5022030805" description="Bacterial SH3 domain protein" evidence="2">
    <location>
        <begin position="21"/>
        <end position="511"/>
    </location>
</feature>
<dbReference type="Gene3D" id="2.30.30.40">
    <property type="entry name" value="SH3 Domains"/>
    <property type="match status" value="1"/>
</dbReference>
<evidence type="ECO:0000313" key="4">
    <source>
        <dbReference type="Proteomes" id="UP000315700"/>
    </source>
</evidence>